<dbReference type="Gene3D" id="1.25.40.10">
    <property type="entry name" value="Tetratricopeptide repeat domain"/>
    <property type="match status" value="1"/>
</dbReference>
<dbReference type="GO" id="GO:0006886">
    <property type="term" value="P:intracellular protein transport"/>
    <property type="evidence" value="ECO:0007669"/>
    <property type="project" value="UniProtKB-UniRule"/>
</dbReference>
<dbReference type="AlphaFoldDB" id="W6VCB5"/>
<evidence type="ECO:0000256" key="1">
    <source>
        <dbReference type="ARBA" id="ARBA00010050"/>
    </source>
</evidence>
<name>W6VCB5_ECHGR</name>
<accession>W6VCB5</accession>
<dbReference type="GO" id="GO:0035494">
    <property type="term" value="P:SNARE complex disassembly"/>
    <property type="evidence" value="ECO:0007669"/>
    <property type="project" value="TreeGrafter"/>
</dbReference>
<keyword evidence="6" id="KW-1185">Reference proteome</keyword>
<dbReference type="CTD" id="36336164"/>
<comment type="function">
    <text evidence="4">Required for vesicular transport between the endoplasmic reticulum and the Golgi apparatus.</text>
</comment>
<protein>
    <submittedName>
        <fullName evidence="5">Beta-soluble NSF attachment protein</fullName>
    </submittedName>
</protein>
<dbReference type="PANTHER" id="PTHR13768">
    <property type="entry name" value="SOLUBLE NSF ATTACHMENT PROTEIN SNAP"/>
    <property type="match status" value="1"/>
</dbReference>
<dbReference type="InterPro" id="IPR011990">
    <property type="entry name" value="TPR-like_helical_dom_sf"/>
</dbReference>
<dbReference type="KEGG" id="egl:EGR_00449"/>
<dbReference type="STRING" id="6210.W6VCB5"/>
<dbReference type="GO" id="GO:0005774">
    <property type="term" value="C:vacuolar membrane"/>
    <property type="evidence" value="ECO:0007669"/>
    <property type="project" value="TreeGrafter"/>
</dbReference>
<comment type="subcellular location">
    <subcellularLocation>
        <location evidence="4">Membrane</location>
        <topology evidence="4">Peripheral membrane protein</topology>
    </subcellularLocation>
</comment>
<gene>
    <name evidence="5" type="ORF">EGR_00449</name>
</gene>
<keyword evidence="4" id="KW-0931">ER-Golgi transport</keyword>
<dbReference type="SUPFAM" id="SSF48452">
    <property type="entry name" value="TPR-like"/>
    <property type="match status" value="1"/>
</dbReference>
<comment type="similarity">
    <text evidence="1 4">Belongs to the SNAP family.</text>
</comment>
<dbReference type="GO" id="GO:0031201">
    <property type="term" value="C:SNARE complex"/>
    <property type="evidence" value="ECO:0007669"/>
    <property type="project" value="TreeGrafter"/>
</dbReference>
<evidence type="ECO:0000313" key="5">
    <source>
        <dbReference type="EMBL" id="EUB64499.1"/>
    </source>
</evidence>
<dbReference type="GO" id="GO:0019905">
    <property type="term" value="F:syntaxin binding"/>
    <property type="evidence" value="ECO:0007669"/>
    <property type="project" value="TreeGrafter"/>
</dbReference>
<evidence type="ECO:0000256" key="2">
    <source>
        <dbReference type="ARBA" id="ARBA00022448"/>
    </source>
</evidence>
<keyword evidence="3 4" id="KW-0653">Protein transport</keyword>
<keyword evidence="2 4" id="KW-0813">Transport</keyword>
<keyword evidence="4" id="KW-0472">Membrane</keyword>
<evidence type="ECO:0000313" key="6">
    <source>
        <dbReference type="Proteomes" id="UP000019149"/>
    </source>
</evidence>
<dbReference type="CDD" id="cd15832">
    <property type="entry name" value="SNAP"/>
    <property type="match status" value="1"/>
</dbReference>
<dbReference type="GeneID" id="36336164"/>
<dbReference type="GO" id="GO:0005483">
    <property type="term" value="F:soluble NSF attachment protein activity"/>
    <property type="evidence" value="ECO:0007669"/>
    <property type="project" value="TreeGrafter"/>
</dbReference>
<sequence>MDENERKAREYIASAAKHPKGGFFRSLFSGGSDGTEERVALYERAANCFKMAHKWQEAGDAFVQAAELSASNKSQLDAAMHYVSASVAYRKTDPNRAITCLTRAADIYIEMGRFTIAARHHMTMAEIYEQELANEAEACKHYERAADFYKGEESTSSARKCMLKVAHYYATSGQFEKAARIFEEAGVSSMDNKLLHYGAKEYLMKAVICDMNYDIVKGHNTLEKFELDYPMFCDSRECALLKAKIVQSLQKVDEALSSENLETYTAAVKEYDSVTRLEPWMTEMLLKLKKTLSNEEDIT</sequence>
<dbReference type="Pfam" id="PF14938">
    <property type="entry name" value="SNAP"/>
    <property type="match status" value="1"/>
</dbReference>
<dbReference type="EMBL" id="APAU02000002">
    <property type="protein sequence ID" value="EUB64499.1"/>
    <property type="molecule type" value="Genomic_DNA"/>
</dbReference>
<dbReference type="PANTHER" id="PTHR13768:SF8">
    <property type="entry name" value="ALPHA-SOLUBLE NSF ATTACHMENT PROTEIN"/>
    <property type="match status" value="1"/>
</dbReference>
<dbReference type="InterPro" id="IPR000744">
    <property type="entry name" value="NSF_attach"/>
</dbReference>
<proteinExistence type="inferred from homology"/>
<dbReference type="OMA" id="WSVKEYL"/>
<dbReference type="RefSeq" id="XP_024355695.1">
    <property type="nucleotide sequence ID" value="XM_024489698.1"/>
</dbReference>
<organism evidence="5 6">
    <name type="scientific">Echinococcus granulosus</name>
    <name type="common">Hydatid tapeworm</name>
    <dbReference type="NCBI Taxonomy" id="6210"/>
    <lineage>
        <taxon>Eukaryota</taxon>
        <taxon>Metazoa</taxon>
        <taxon>Spiralia</taxon>
        <taxon>Lophotrochozoa</taxon>
        <taxon>Platyhelminthes</taxon>
        <taxon>Cestoda</taxon>
        <taxon>Eucestoda</taxon>
        <taxon>Cyclophyllidea</taxon>
        <taxon>Taeniidae</taxon>
        <taxon>Echinococcus</taxon>
        <taxon>Echinococcus granulosus group</taxon>
    </lineage>
</organism>
<evidence type="ECO:0000256" key="3">
    <source>
        <dbReference type="ARBA" id="ARBA00022927"/>
    </source>
</evidence>
<comment type="caution">
    <text evidence="5">The sequence shown here is derived from an EMBL/GenBank/DDBJ whole genome shotgun (WGS) entry which is preliminary data.</text>
</comment>
<dbReference type="OrthoDB" id="9984275at2759"/>
<dbReference type="PRINTS" id="PR00448">
    <property type="entry name" value="NSFATTACHMNT"/>
</dbReference>
<dbReference type="Proteomes" id="UP000019149">
    <property type="component" value="Unassembled WGS sequence"/>
</dbReference>
<reference evidence="5 6" key="1">
    <citation type="journal article" date="2013" name="Nat. Genet.">
        <title>The genome of the hydatid tapeworm Echinococcus granulosus.</title>
        <authorList>
            <person name="Zheng H."/>
            <person name="Zhang W."/>
            <person name="Zhang L."/>
            <person name="Zhang Z."/>
            <person name="Li J."/>
            <person name="Lu G."/>
            <person name="Zhu Y."/>
            <person name="Wang Y."/>
            <person name="Huang Y."/>
            <person name="Liu J."/>
            <person name="Kang H."/>
            <person name="Chen J."/>
            <person name="Wang L."/>
            <person name="Chen A."/>
            <person name="Yu S."/>
            <person name="Gao Z."/>
            <person name="Jin L."/>
            <person name="Gu W."/>
            <person name="Wang Z."/>
            <person name="Zhao L."/>
            <person name="Shi B."/>
            <person name="Wen H."/>
            <person name="Lin R."/>
            <person name="Jones M.K."/>
            <person name="Brejova B."/>
            <person name="Vinar T."/>
            <person name="Zhao G."/>
            <person name="McManus D.P."/>
            <person name="Chen Z."/>
            <person name="Zhou Y."/>
            <person name="Wang S."/>
        </authorList>
    </citation>
    <scope>NUCLEOTIDE SEQUENCE [LARGE SCALE GENOMIC DNA]</scope>
</reference>
<evidence type="ECO:0000256" key="4">
    <source>
        <dbReference type="RuleBase" id="RU367013"/>
    </source>
</evidence>